<evidence type="ECO:0000256" key="1">
    <source>
        <dbReference type="ARBA" id="ARBA00022676"/>
    </source>
</evidence>
<protein>
    <submittedName>
        <fullName evidence="5">Glycosyltransferase family 2 protein</fullName>
    </submittedName>
</protein>
<reference evidence="5" key="2">
    <citation type="journal article" date="2021" name="PeerJ">
        <title>Extensive microbial diversity within the chicken gut microbiome revealed by metagenomics and culture.</title>
        <authorList>
            <person name="Gilroy R."/>
            <person name="Ravi A."/>
            <person name="Getino M."/>
            <person name="Pursley I."/>
            <person name="Horton D.L."/>
            <person name="Alikhan N.F."/>
            <person name="Baker D."/>
            <person name="Gharbi K."/>
            <person name="Hall N."/>
            <person name="Watson M."/>
            <person name="Adriaenssens E.M."/>
            <person name="Foster-Nyarko E."/>
            <person name="Jarju S."/>
            <person name="Secka A."/>
            <person name="Antonio M."/>
            <person name="Oren A."/>
            <person name="Chaudhuri R.R."/>
            <person name="La Ragione R."/>
            <person name="Hildebrand F."/>
            <person name="Pallen M.J."/>
        </authorList>
    </citation>
    <scope>NUCLEOTIDE SEQUENCE</scope>
    <source>
        <strain evidence="5">CHK187-14744</strain>
    </source>
</reference>
<keyword evidence="3" id="KW-0472">Membrane</keyword>
<evidence type="ECO:0000313" key="6">
    <source>
        <dbReference type="Proteomes" id="UP000824164"/>
    </source>
</evidence>
<sequence length="346" mass="40519">MRRDERNVKIISFAVPCYNSEAYMRKCIDSLLVGGDDVEVVIVNDGSKDKTAEIADEYAARFPGIVKAVHQENGGHGEAVNAGLRHASGMYYKVVDSDDWLDEESLLRVIGTLKQFVADRKRVDLMICNYVYEHVTDGTHKAIRYTNVLPQDRIFGWSQVKRFRVDQNLLMHSLIYRTKVLRDCGFELPKHTFYVDNLFAYVPLPYVRSLYYMDVDLYRYYIGREDQSVNEQVMIGRIDQQIKVNKMMFDAYSLPEDVYNHRLAQYMFSYLAMICLVTSTMLIISGTEENKVKRKELWKYFKENDPKMYRRLRLGLRGIAGNPPGELGAKIFTRLYRVFRRIYKFN</sequence>
<keyword evidence="3" id="KW-0812">Transmembrane</keyword>
<evidence type="ECO:0000256" key="2">
    <source>
        <dbReference type="ARBA" id="ARBA00022679"/>
    </source>
</evidence>
<proteinExistence type="predicted"/>
<evidence type="ECO:0000259" key="4">
    <source>
        <dbReference type="Pfam" id="PF00535"/>
    </source>
</evidence>
<feature type="transmembrane region" description="Helical" evidence="3">
    <location>
        <begin position="263"/>
        <end position="284"/>
    </location>
</feature>
<organism evidence="5 6">
    <name type="scientific">Candidatus Onthocola gallistercoris</name>
    <dbReference type="NCBI Taxonomy" id="2840876"/>
    <lineage>
        <taxon>Bacteria</taxon>
        <taxon>Bacillati</taxon>
        <taxon>Bacillota</taxon>
        <taxon>Bacilli</taxon>
        <taxon>Candidatus Onthocola</taxon>
    </lineage>
</organism>
<evidence type="ECO:0000313" key="5">
    <source>
        <dbReference type="EMBL" id="HIU02766.1"/>
    </source>
</evidence>
<dbReference type="CDD" id="cd00761">
    <property type="entry name" value="Glyco_tranf_GTA_type"/>
    <property type="match status" value="1"/>
</dbReference>
<dbReference type="SUPFAM" id="SSF53448">
    <property type="entry name" value="Nucleotide-diphospho-sugar transferases"/>
    <property type="match status" value="1"/>
</dbReference>
<keyword evidence="2" id="KW-0808">Transferase</keyword>
<dbReference type="Gene3D" id="3.90.550.10">
    <property type="entry name" value="Spore Coat Polysaccharide Biosynthesis Protein SpsA, Chain A"/>
    <property type="match status" value="1"/>
</dbReference>
<dbReference type="PANTHER" id="PTHR22916">
    <property type="entry name" value="GLYCOSYLTRANSFERASE"/>
    <property type="match status" value="1"/>
</dbReference>
<dbReference type="PANTHER" id="PTHR22916:SF51">
    <property type="entry name" value="GLYCOSYLTRANSFERASE EPSH-RELATED"/>
    <property type="match status" value="1"/>
</dbReference>
<dbReference type="GO" id="GO:0016757">
    <property type="term" value="F:glycosyltransferase activity"/>
    <property type="evidence" value="ECO:0007669"/>
    <property type="project" value="UniProtKB-KW"/>
</dbReference>
<dbReference type="AlphaFoldDB" id="A0A9D1KW15"/>
<comment type="caution">
    <text evidence="5">The sequence shown here is derived from an EMBL/GenBank/DDBJ whole genome shotgun (WGS) entry which is preliminary data.</text>
</comment>
<dbReference type="Proteomes" id="UP000824164">
    <property type="component" value="Unassembled WGS sequence"/>
</dbReference>
<feature type="domain" description="Glycosyltransferase 2-like" evidence="4">
    <location>
        <begin position="12"/>
        <end position="115"/>
    </location>
</feature>
<keyword evidence="1" id="KW-0328">Glycosyltransferase</keyword>
<gene>
    <name evidence="5" type="ORF">IAB63_05885</name>
</gene>
<keyword evidence="3" id="KW-1133">Transmembrane helix</keyword>
<evidence type="ECO:0000256" key="3">
    <source>
        <dbReference type="SAM" id="Phobius"/>
    </source>
</evidence>
<accession>A0A9D1KW15</accession>
<dbReference type="Pfam" id="PF00535">
    <property type="entry name" value="Glycos_transf_2"/>
    <property type="match status" value="1"/>
</dbReference>
<dbReference type="InterPro" id="IPR029044">
    <property type="entry name" value="Nucleotide-diphossugar_trans"/>
</dbReference>
<name>A0A9D1KW15_9FIRM</name>
<dbReference type="InterPro" id="IPR001173">
    <property type="entry name" value="Glyco_trans_2-like"/>
</dbReference>
<dbReference type="EMBL" id="DVLT01000038">
    <property type="protein sequence ID" value="HIU02766.1"/>
    <property type="molecule type" value="Genomic_DNA"/>
</dbReference>
<reference evidence="5" key="1">
    <citation type="submission" date="2020-10" db="EMBL/GenBank/DDBJ databases">
        <authorList>
            <person name="Gilroy R."/>
        </authorList>
    </citation>
    <scope>NUCLEOTIDE SEQUENCE</scope>
    <source>
        <strain evidence="5">CHK187-14744</strain>
    </source>
</reference>